<dbReference type="SUPFAM" id="SSF53187">
    <property type="entry name" value="Zn-dependent exopeptidases"/>
    <property type="match status" value="1"/>
</dbReference>
<evidence type="ECO:0000256" key="1">
    <source>
        <dbReference type="ARBA" id="ARBA00006247"/>
    </source>
</evidence>
<dbReference type="Gene3D" id="3.40.630.10">
    <property type="entry name" value="Zn peptidases"/>
    <property type="match status" value="1"/>
</dbReference>
<gene>
    <name evidence="6" type="ORF">CTheo_9257</name>
</gene>
<evidence type="ECO:0000256" key="4">
    <source>
        <dbReference type="ARBA" id="ARBA00022801"/>
    </source>
</evidence>
<dbReference type="GO" id="GO:0051603">
    <property type="term" value="P:proteolysis involved in protein catabolic process"/>
    <property type="evidence" value="ECO:0007669"/>
    <property type="project" value="TreeGrafter"/>
</dbReference>
<evidence type="ECO:0000313" key="6">
    <source>
        <dbReference type="EMBL" id="KAB5587296.1"/>
    </source>
</evidence>
<dbReference type="OrthoDB" id="3064516at2759"/>
<keyword evidence="4" id="KW-0378">Hydrolase</keyword>
<evidence type="ECO:0000256" key="2">
    <source>
        <dbReference type="ARBA" id="ARBA00022670"/>
    </source>
</evidence>
<dbReference type="GO" id="GO:0046872">
    <property type="term" value="F:metal ion binding"/>
    <property type="evidence" value="ECO:0007669"/>
    <property type="project" value="UniProtKB-KW"/>
</dbReference>
<evidence type="ECO:0000313" key="7">
    <source>
        <dbReference type="Proteomes" id="UP000383932"/>
    </source>
</evidence>
<evidence type="ECO:0000256" key="5">
    <source>
        <dbReference type="ARBA" id="ARBA00022833"/>
    </source>
</evidence>
<keyword evidence="6" id="KW-0121">Carboxypeptidase</keyword>
<keyword evidence="7" id="KW-1185">Reference proteome</keyword>
<accession>A0A5N5Q776</accession>
<dbReference type="Proteomes" id="UP000383932">
    <property type="component" value="Unassembled WGS sequence"/>
</dbReference>
<reference evidence="6 7" key="1">
    <citation type="journal article" date="2019" name="Fungal Biol. Biotechnol.">
        <title>Draft genome sequence of fastidious pathogen Ceratobasidium theobromae, which causes vascular-streak dieback in Theobroma cacao.</title>
        <authorList>
            <person name="Ali S.S."/>
            <person name="Asman A."/>
            <person name="Shao J."/>
            <person name="Firmansyah A.P."/>
            <person name="Susilo A.W."/>
            <person name="Rosmana A."/>
            <person name="McMahon P."/>
            <person name="Junaid M."/>
            <person name="Guest D."/>
            <person name="Kheng T.Y."/>
            <person name="Meinhardt L.W."/>
            <person name="Bailey B.A."/>
        </authorList>
    </citation>
    <scope>NUCLEOTIDE SEQUENCE [LARGE SCALE GENOMIC DNA]</scope>
    <source>
        <strain evidence="6 7">CT2</strain>
    </source>
</reference>
<dbReference type="GO" id="GO:0000328">
    <property type="term" value="C:fungal-type vacuole lumen"/>
    <property type="evidence" value="ECO:0007669"/>
    <property type="project" value="TreeGrafter"/>
</dbReference>
<name>A0A5N5Q776_9AGAM</name>
<keyword evidence="5" id="KW-0862">Zinc</keyword>
<organism evidence="6 7">
    <name type="scientific">Ceratobasidium theobromae</name>
    <dbReference type="NCBI Taxonomy" id="1582974"/>
    <lineage>
        <taxon>Eukaryota</taxon>
        <taxon>Fungi</taxon>
        <taxon>Dikarya</taxon>
        <taxon>Basidiomycota</taxon>
        <taxon>Agaricomycotina</taxon>
        <taxon>Agaricomycetes</taxon>
        <taxon>Cantharellales</taxon>
        <taxon>Ceratobasidiaceae</taxon>
        <taxon>Ceratobasidium</taxon>
    </lineage>
</organism>
<dbReference type="PANTHER" id="PTHR45962:SF1">
    <property type="entry name" value="N-FATTY-ACYL-AMINO ACID SYNTHASE_HYDROLASE PM20D1"/>
    <property type="match status" value="1"/>
</dbReference>
<dbReference type="InterPro" id="IPR047177">
    <property type="entry name" value="Pept_M20A"/>
</dbReference>
<proteinExistence type="inferred from homology"/>
<evidence type="ECO:0000256" key="3">
    <source>
        <dbReference type="ARBA" id="ARBA00022723"/>
    </source>
</evidence>
<protein>
    <submittedName>
        <fullName evidence="6">Gly-Xaa carboxypeptidase</fullName>
    </submittedName>
</protein>
<keyword evidence="2" id="KW-0645">Protease</keyword>
<dbReference type="EMBL" id="SSOP01001227">
    <property type="protein sequence ID" value="KAB5587296.1"/>
    <property type="molecule type" value="Genomic_DNA"/>
</dbReference>
<dbReference type="AlphaFoldDB" id="A0A5N5Q776"/>
<keyword evidence="3" id="KW-0479">Metal-binding</keyword>
<sequence length="86" mass="9221">MVALEKLIEKGFKPKRGILVGLGFDEEISGLNGAANIAKYVEEHYGKNSVSILIDEGGKYFSPGPAIPSPTMSEVQVGFKHSVISQ</sequence>
<dbReference type="GO" id="GO:0004180">
    <property type="term" value="F:carboxypeptidase activity"/>
    <property type="evidence" value="ECO:0007669"/>
    <property type="project" value="UniProtKB-KW"/>
</dbReference>
<comment type="caution">
    <text evidence="6">The sequence shown here is derived from an EMBL/GenBank/DDBJ whole genome shotgun (WGS) entry which is preliminary data.</text>
</comment>
<comment type="similarity">
    <text evidence="1">Belongs to the peptidase M20A family.</text>
</comment>
<dbReference type="PANTHER" id="PTHR45962">
    <property type="entry name" value="N-FATTY-ACYL-AMINO ACID SYNTHASE/HYDROLASE PM20D1"/>
    <property type="match status" value="1"/>
</dbReference>